<dbReference type="GO" id="GO:0006780">
    <property type="term" value="P:uroporphyrinogen III biosynthetic process"/>
    <property type="evidence" value="ECO:0007669"/>
    <property type="project" value="UniProtKB-UniRule"/>
</dbReference>
<comment type="pathway">
    <text evidence="1 9">Porphyrin-containing compound metabolism; protoporphyrin-IX biosynthesis; coproporphyrinogen-III from 5-aminolevulinate: step 3/4.</text>
</comment>
<comment type="caution">
    <text evidence="11">The sequence shown here is derived from an EMBL/GenBank/DDBJ whole genome shotgun (WGS) entry which is preliminary data.</text>
</comment>
<evidence type="ECO:0000256" key="8">
    <source>
        <dbReference type="ARBA" id="ARBA00048617"/>
    </source>
</evidence>
<evidence type="ECO:0000256" key="2">
    <source>
        <dbReference type="ARBA" id="ARBA00008133"/>
    </source>
</evidence>
<gene>
    <name evidence="11" type="primary">hemD</name>
    <name evidence="11" type="ORF">Rifp1Sym_aa00190</name>
</gene>
<evidence type="ECO:0000256" key="6">
    <source>
        <dbReference type="ARBA" id="ARBA00037589"/>
    </source>
</evidence>
<reference evidence="11" key="1">
    <citation type="journal article" date="2011" name="ISME J.">
        <title>The endosymbionts of the deep-sea tubeworms Riftia pachyptila and Tevnia jerichonana share an identical physiology as revealed by proteogenomic analyses.</title>
        <authorList>
            <person name="Gardebrecht A."/>
            <person name="Markert S."/>
            <person name="Felbeck H."/>
            <person name="Thuermer A."/>
            <person name="Albrecht D."/>
            <person name="Wollherr A."/>
            <person name="Kabisch J."/>
            <person name="Lehmann R."/>
            <person name="Daniel R."/>
            <person name="Liesegang H."/>
            <person name="Hecker M."/>
            <person name="Sievert S.M."/>
            <person name="Schweder T."/>
        </authorList>
    </citation>
    <scope>NUCLEOTIDE SEQUENCE [LARGE SCALE GENOMIC DNA]</scope>
</reference>
<keyword evidence="5 9" id="KW-0627">Porphyrin biosynthesis</keyword>
<evidence type="ECO:0000256" key="7">
    <source>
        <dbReference type="ARBA" id="ARBA00040167"/>
    </source>
</evidence>
<dbReference type="SUPFAM" id="SSF69618">
    <property type="entry name" value="HemD-like"/>
    <property type="match status" value="1"/>
</dbReference>
<evidence type="ECO:0000313" key="12">
    <source>
        <dbReference type="Proteomes" id="UP000004491"/>
    </source>
</evidence>
<name>G2D8Z4_9GAMM</name>
<comment type="catalytic activity">
    <reaction evidence="8 9">
        <text>hydroxymethylbilane = uroporphyrinogen III + H2O</text>
        <dbReference type="Rhea" id="RHEA:18965"/>
        <dbReference type="ChEBI" id="CHEBI:15377"/>
        <dbReference type="ChEBI" id="CHEBI:57308"/>
        <dbReference type="ChEBI" id="CHEBI:57845"/>
        <dbReference type="EC" id="4.2.1.75"/>
    </reaction>
</comment>
<dbReference type="InterPro" id="IPR039793">
    <property type="entry name" value="UROS/Hem4"/>
</dbReference>
<dbReference type="GO" id="GO:0006782">
    <property type="term" value="P:protoporphyrinogen IX biosynthetic process"/>
    <property type="evidence" value="ECO:0007669"/>
    <property type="project" value="UniProtKB-UniRule"/>
</dbReference>
<evidence type="ECO:0000256" key="1">
    <source>
        <dbReference type="ARBA" id="ARBA00004772"/>
    </source>
</evidence>
<evidence type="ECO:0000313" key="11">
    <source>
        <dbReference type="EMBL" id="EGV52861.1"/>
    </source>
</evidence>
<organism evidence="11 12">
    <name type="scientific">endosymbiont of Riftia pachyptila</name>
    <name type="common">vent Ph05</name>
    <dbReference type="NCBI Taxonomy" id="1048808"/>
    <lineage>
        <taxon>Bacteria</taxon>
        <taxon>Pseudomonadati</taxon>
        <taxon>Pseudomonadota</taxon>
        <taxon>Gammaproteobacteria</taxon>
        <taxon>sulfur-oxidizing symbionts</taxon>
    </lineage>
</organism>
<dbReference type="GO" id="GO:0004852">
    <property type="term" value="F:uroporphyrinogen-III synthase activity"/>
    <property type="evidence" value="ECO:0007669"/>
    <property type="project" value="UniProtKB-UniRule"/>
</dbReference>
<protein>
    <recommendedName>
        <fullName evidence="7 9">Uroporphyrinogen-III synthase</fullName>
        <ecNumber evidence="3 9">4.2.1.75</ecNumber>
    </recommendedName>
</protein>
<dbReference type="UniPathway" id="UPA00251">
    <property type="reaction ID" value="UER00320"/>
</dbReference>
<proteinExistence type="inferred from homology"/>
<dbReference type="Gene3D" id="3.40.50.10090">
    <property type="match status" value="2"/>
</dbReference>
<dbReference type="InterPro" id="IPR003754">
    <property type="entry name" value="4pyrrol_synth_uPrphyn_synth"/>
</dbReference>
<keyword evidence="12" id="KW-1185">Reference proteome</keyword>
<dbReference type="InterPro" id="IPR036108">
    <property type="entry name" value="4pyrrol_syn_uPrphyn_synt_sf"/>
</dbReference>
<comment type="function">
    <text evidence="6 9">Catalyzes cyclization of the linear tetrapyrrole, hydroxymethylbilane, to the macrocyclic uroporphyrinogen III.</text>
</comment>
<accession>G2D8Z4</accession>
<evidence type="ECO:0000256" key="5">
    <source>
        <dbReference type="ARBA" id="ARBA00023244"/>
    </source>
</evidence>
<dbReference type="AlphaFoldDB" id="G2D8Z4"/>
<evidence type="ECO:0000256" key="3">
    <source>
        <dbReference type="ARBA" id="ARBA00013109"/>
    </source>
</evidence>
<comment type="similarity">
    <text evidence="2 9">Belongs to the uroporphyrinogen-III synthase family.</text>
</comment>
<evidence type="ECO:0000256" key="9">
    <source>
        <dbReference type="RuleBase" id="RU366031"/>
    </source>
</evidence>
<keyword evidence="4 9" id="KW-0456">Lyase</keyword>
<dbReference type="PANTHER" id="PTHR38042">
    <property type="entry name" value="UROPORPHYRINOGEN-III SYNTHASE, CHLOROPLASTIC"/>
    <property type="match status" value="1"/>
</dbReference>
<dbReference type="CDD" id="cd06578">
    <property type="entry name" value="HemD"/>
    <property type="match status" value="1"/>
</dbReference>
<sequence>MRRSPLVSVWPSACWSGALTRSCRHSMPTESDSACDLQGVGVLVTRAAHQAAPLCRAIEAHGGRVVRFPALAVEPAGGTAELRASLAVLQQGALLVFVSPNAVEYGLKLLPRDKPAVQLAAVGRATAKALEQAGWPVDILPQSGFDSEGLLASEALQQVAGRQVLIFRGEGGRALLGDTLIERGAQLSYVEVYRRVCPQLDVGPLLQRWPTEVQLVTATSNAVLENLLQMLGPAAQPMLLATPLLVISRRMRERAQQLGFRRILLAQGADEQSIMERLCSWMAQSNHWQSTIDDG</sequence>
<dbReference type="EC" id="4.2.1.75" evidence="3 9"/>
<feature type="domain" description="Tetrapyrrole biosynthesis uroporphyrinogen III synthase" evidence="10">
    <location>
        <begin position="56"/>
        <end position="274"/>
    </location>
</feature>
<dbReference type="Pfam" id="PF02602">
    <property type="entry name" value="HEM4"/>
    <property type="match status" value="1"/>
</dbReference>
<dbReference type="EMBL" id="AFOC01000001">
    <property type="protein sequence ID" value="EGV52861.1"/>
    <property type="molecule type" value="Genomic_DNA"/>
</dbReference>
<evidence type="ECO:0000256" key="4">
    <source>
        <dbReference type="ARBA" id="ARBA00023239"/>
    </source>
</evidence>
<evidence type="ECO:0000259" key="10">
    <source>
        <dbReference type="Pfam" id="PF02602"/>
    </source>
</evidence>
<dbReference type="Proteomes" id="UP000004491">
    <property type="component" value="Unassembled WGS sequence"/>
</dbReference>
<dbReference type="PANTHER" id="PTHR38042:SF1">
    <property type="entry name" value="UROPORPHYRINOGEN-III SYNTHASE, CHLOROPLASTIC"/>
    <property type="match status" value="1"/>
</dbReference>